<feature type="region of interest" description="Disordered" evidence="11">
    <location>
        <begin position="70"/>
        <end position="99"/>
    </location>
</feature>
<evidence type="ECO:0000256" key="11">
    <source>
        <dbReference type="SAM" id="MobiDB-lite"/>
    </source>
</evidence>
<gene>
    <name evidence="12" type="ORF">ABG768_025896</name>
</gene>
<dbReference type="PANTHER" id="PTHR10541:SF2">
    <property type="entry name" value="PARATHYROID HORMONE"/>
    <property type="match status" value="1"/>
</dbReference>
<keyword evidence="5" id="KW-0964">Secreted</keyword>
<dbReference type="Proteomes" id="UP001479290">
    <property type="component" value="Unassembled WGS sequence"/>
</dbReference>
<evidence type="ECO:0000256" key="5">
    <source>
        <dbReference type="ARBA" id="ARBA00022525"/>
    </source>
</evidence>
<dbReference type="InterPro" id="IPR003625">
    <property type="entry name" value="PTH"/>
</dbReference>
<dbReference type="PANTHER" id="PTHR10541">
    <property type="entry name" value="PARATHYROID HORMONE"/>
    <property type="match status" value="1"/>
</dbReference>
<dbReference type="GO" id="GO:0005179">
    <property type="term" value="F:hormone activity"/>
    <property type="evidence" value="ECO:0007669"/>
    <property type="project" value="UniProtKB-KW"/>
</dbReference>
<dbReference type="GO" id="GO:0005576">
    <property type="term" value="C:extracellular region"/>
    <property type="evidence" value="ECO:0007669"/>
    <property type="project" value="UniProtKB-SubCell"/>
</dbReference>
<evidence type="ECO:0000256" key="4">
    <source>
        <dbReference type="ARBA" id="ARBA00022135"/>
    </source>
</evidence>
<proteinExistence type="inferred from homology"/>
<sequence length="99" mass="11406">MLPIRSLEKIMLVAALWGLCSLIYLEGAPLSKRSISEVQLMHNVREHKEMLERQDWLQLKLNNILIPSLNDSQKEQKGKNNSPSIRRLRKGEGATWISN</sequence>
<evidence type="ECO:0000256" key="10">
    <source>
        <dbReference type="PIRNR" id="PIRNR001832"/>
    </source>
</evidence>
<dbReference type="GO" id="GO:0046326">
    <property type="term" value="P:positive regulation of D-glucose import"/>
    <property type="evidence" value="ECO:0007669"/>
    <property type="project" value="UniProtKB-UniRule"/>
</dbReference>
<comment type="similarity">
    <text evidence="2 10">Belongs to the parathyroid hormone family.</text>
</comment>
<comment type="subunit">
    <text evidence="3">Interacts with PTH1R (via N-terminal extracellular domain).</text>
</comment>
<dbReference type="EMBL" id="JAWDJR010000007">
    <property type="protein sequence ID" value="KAK9972605.1"/>
    <property type="molecule type" value="Genomic_DNA"/>
</dbReference>
<comment type="caution">
    <text evidence="12">The sequence shown here is derived from an EMBL/GenBank/DDBJ whole genome shotgun (WGS) entry which is preliminary data.</text>
</comment>
<dbReference type="GO" id="GO:0006874">
    <property type="term" value="P:intracellular calcium ion homeostasis"/>
    <property type="evidence" value="ECO:0007669"/>
    <property type="project" value="InterPro"/>
</dbReference>
<evidence type="ECO:0000313" key="12">
    <source>
        <dbReference type="EMBL" id="KAK9972605.1"/>
    </source>
</evidence>
<comment type="subcellular location">
    <subcellularLocation>
        <location evidence="1">Secreted</location>
    </subcellularLocation>
</comment>
<evidence type="ECO:0000256" key="2">
    <source>
        <dbReference type="ARBA" id="ARBA00006307"/>
    </source>
</evidence>
<evidence type="ECO:0000256" key="6">
    <source>
        <dbReference type="ARBA" id="ARBA00022685"/>
    </source>
</evidence>
<evidence type="ECO:0000256" key="8">
    <source>
        <dbReference type="ARBA" id="ARBA00022729"/>
    </source>
</evidence>
<dbReference type="InterPro" id="IPR001415">
    <property type="entry name" value="PTH/PTH-rel"/>
</dbReference>
<organism evidence="12 13">
    <name type="scientific">Culter alburnus</name>
    <name type="common">Topmouth culter</name>
    <dbReference type="NCBI Taxonomy" id="194366"/>
    <lineage>
        <taxon>Eukaryota</taxon>
        <taxon>Metazoa</taxon>
        <taxon>Chordata</taxon>
        <taxon>Craniata</taxon>
        <taxon>Vertebrata</taxon>
        <taxon>Euteleostomi</taxon>
        <taxon>Actinopterygii</taxon>
        <taxon>Neopterygii</taxon>
        <taxon>Teleostei</taxon>
        <taxon>Ostariophysi</taxon>
        <taxon>Cypriniformes</taxon>
        <taxon>Xenocyprididae</taxon>
        <taxon>Xenocypridinae</taxon>
        <taxon>Culter</taxon>
    </lineage>
</organism>
<evidence type="ECO:0000256" key="9">
    <source>
        <dbReference type="ARBA" id="ARBA00093407"/>
    </source>
</evidence>
<dbReference type="SMART" id="SM00087">
    <property type="entry name" value="PTH"/>
    <property type="match status" value="1"/>
</dbReference>
<evidence type="ECO:0000256" key="3">
    <source>
        <dbReference type="ARBA" id="ARBA00011605"/>
    </source>
</evidence>
<reference evidence="12 13" key="1">
    <citation type="submission" date="2024-05" db="EMBL/GenBank/DDBJ databases">
        <title>A high-quality chromosomal-level genome assembly of Topmouth culter (Culter alburnus).</title>
        <authorList>
            <person name="Zhao H."/>
        </authorList>
    </citation>
    <scope>NUCLEOTIDE SEQUENCE [LARGE SCALE GENOMIC DNA]</scope>
    <source>
        <strain evidence="12">CATC2023</strain>
        <tissue evidence="12">Muscle</tissue>
    </source>
</reference>
<dbReference type="PIRSF" id="PIRSF001832">
    <property type="entry name" value="PTH"/>
    <property type="match status" value="1"/>
</dbReference>
<accession>A0AAW2AFY5</accession>
<protein>
    <recommendedName>
        <fullName evidence="4 10">Parathyroid hormone</fullName>
        <shortName evidence="10">PTH</shortName>
    </recommendedName>
</protein>
<evidence type="ECO:0000256" key="7">
    <source>
        <dbReference type="ARBA" id="ARBA00022702"/>
    </source>
</evidence>
<evidence type="ECO:0000256" key="1">
    <source>
        <dbReference type="ARBA" id="ARBA00004613"/>
    </source>
</evidence>
<keyword evidence="7 10" id="KW-0372">Hormone</keyword>
<dbReference type="AlphaFoldDB" id="A0AAW2AFY5"/>
<keyword evidence="8" id="KW-0732">Signal</keyword>
<keyword evidence="6" id="KW-0165">Cleavage on pair of basic residues</keyword>
<evidence type="ECO:0000313" key="13">
    <source>
        <dbReference type="Proteomes" id="UP001479290"/>
    </source>
</evidence>
<keyword evidence="13" id="KW-1185">Reference proteome</keyword>
<comment type="function">
    <text evidence="9 10">Parathyroid hormone elevates calcium level by dissolving the salts in bone and preventing their renal excretion. Acts by binding to its receptor, PTH1R, activating G protein-coupled receptor signaling. Stimulates [1-14C]-2-deoxy-D-glucose (2DG) transport and glycogen synthesis in osteoblastic cells.</text>
</comment>
<name>A0AAW2AFY5_CULAL</name>